<dbReference type="Pfam" id="PF02954">
    <property type="entry name" value="HTH_8"/>
    <property type="match status" value="1"/>
</dbReference>
<evidence type="ECO:0000256" key="1">
    <source>
        <dbReference type="ARBA" id="ARBA00022741"/>
    </source>
</evidence>
<dbReference type="AlphaFoldDB" id="A0A419EU32"/>
<keyword evidence="4" id="KW-0238">DNA-binding</keyword>
<proteinExistence type="predicted"/>
<dbReference type="SUPFAM" id="SSF52540">
    <property type="entry name" value="P-loop containing nucleoside triphosphate hydrolases"/>
    <property type="match status" value="1"/>
</dbReference>
<dbReference type="InterPro" id="IPR058031">
    <property type="entry name" value="AAA_lid_NorR"/>
</dbReference>
<dbReference type="Gene3D" id="3.40.50.2300">
    <property type="match status" value="1"/>
</dbReference>
<dbReference type="PROSITE" id="PS00676">
    <property type="entry name" value="SIGMA54_INTERACT_2"/>
    <property type="match status" value="1"/>
</dbReference>
<dbReference type="PROSITE" id="PS00688">
    <property type="entry name" value="SIGMA54_INTERACT_3"/>
    <property type="match status" value="1"/>
</dbReference>
<dbReference type="GO" id="GO:0000160">
    <property type="term" value="P:phosphorelay signal transduction system"/>
    <property type="evidence" value="ECO:0007669"/>
    <property type="project" value="InterPro"/>
</dbReference>
<organism evidence="9 10">
    <name type="scientific">Candidatus Abyssobacteria bacterium SURF_17</name>
    <dbReference type="NCBI Taxonomy" id="2093361"/>
    <lineage>
        <taxon>Bacteria</taxon>
        <taxon>Pseudomonadati</taxon>
        <taxon>Candidatus Hydrogenedentota</taxon>
        <taxon>Candidatus Abyssobacteria</taxon>
    </lineage>
</organism>
<dbReference type="InterPro" id="IPR002078">
    <property type="entry name" value="Sigma_54_int"/>
</dbReference>
<keyword evidence="5" id="KW-0804">Transcription</keyword>
<dbReference type="SMART" id="SM00448">
    <property type="entry name" value="REC"/>
    <property type="match status" value="1"/>
</dbReference>
<dbReference type="SMART" id="SM00382">
    <property type="entry name" value="AAA"/>
    <property type="match status" value="1"/>
</dbReference>
<dbReference type="FunFam" id="3.40.50.300:FF:000006">
    <property type="entry name" value="DNA-binding transcriptional regulator NtrC"/>
    <property type="match status" value="1"/>
</dbReference>
<dbReference type="Pfam" id="PF00072">
    <property type="entry name" value="Response_reg"/>
    <property type="match status" value="1"/>
</dbReference>
<comment type="caution">
    <text evidence="9">The sequence shown here is derived from an EMBL/GenBank/DDBJ whole genome shotgun (WGS) entry which is preliminary data.</text>
</comment>
<dbReference type="Gene3D" id="3.40.50.300">
    <property type="entry name" value="P-loop containing nucleotide triphosphate hydrolases"/>
    <property type="match status" value="1"/>
</dbReference>
<sequence>MELSLPKVLVVDARSRATSDLLLFLKDCGYEVLWAADGETAYNILDNEIIDVLIAELHVHRINGMRLLQVARKRNPEVCVVMITADADVELATEAMREGAYDFQTKPLNLSKLKVVIERAVSHQKLVLEMHDLYQRIDERYGLSGIIGSTPKMVQVYNKIREIAPTRTTVLLIGKTGTGKALAASAIHANSPRRDCPFVKLNCAALAESVIESELFGHERGAFTGAHRTRKGRFEIADGGTLFIDEVSEISPSTQVKLLRFLEERQLERLGGNDTIEVDVRLIAATNRDLKELVDEGKFREDLYYRLAVVLIEIPDLRERKQDIPLLVQAFLDEFNKAHNKSVKGVSRGVMDAFMTYDWPGNVRELRNCIEGMIAFARPNSVLGVSDLPPHLREQKPSTDGFYVHVGMTMQDVEKAIIEETLQSTGHNKEKTAEMLQIGLRTLYRKIKEYQIE</sequence>
<dbReference type="InterPro" id="IPR027417">
    <property type="entry name" value="P-loop_NTPase"/>
</dbReference>
<reference evidence="9 10" key="1">
    <citation type="journal article" date="2017" name="ISME J.">
        <title>Energy and carbon metabolisms in a deep terrestrial subsurface fluid microbial community.</title>
        <authorList>
            <person name="Momper L."/>
            <person name="Jungbluth S.P."/>
            <person name="Lee M.D."/>
            <person name="Amend J.P."/>
        </authorList>
    </citation>
    <scope>NUCLEOTIDE SEQUENCE [LARGE SCALE GENOMIC DNA]</scope>
    <source>
        <strain evidence="9">SURF_17</strain>
    </source>
</reference>
<dbReference type="PROSITE" id="PS50045">
    <property type="entry name" value="SIGMA54_INTERACT_4"/>
    <property type="match status" value="1"/>
</dbReference>
<evidence type="ECO:0000313" key="10">
    <source>
        <dbReference type="Proteomes" id="UP000285961"/>
    </source>
</evidence>
<dbReference type="PRINTS" id="PR01590">
    <property type="entry name" value="HTHFIS"/>
</dbReference>
<dbReference type="InterPro" id="IPR009057">
    <property type="entry name" value="Homeodomain-like_sf"/>
</dbReference>
<dbReference type="Pfam" id="PF00158">
    <property type="entry name" value="Sigma54_activat"/>
    <property type="match status" value="1"/>
</dbReference>
<dbReference type="InterPro" id="IPR025944">
    <property type="entry name" value="Sigma_54_int_dom_CS"/>
</dbReference>
<dbReference type="GO" id="GO:0006355">
    <property type="term" value="P:regulation of DNA-templated transcription"/>
    <property type="evidence" value="ECO:0007669"/>
    <property type="project" value="InterPro"/>
</dbReference>
<evidence type="ECO:0000259" key="8">
    <source>
        <dbReference type="PROSITE" id="PS50110"/>
    </source>
</evidence>
<feature type="domain" description="Sigma-54 factor interaction" evidence="7">
    <location>
        <begin position="146"/>
        <end position="375"/>
    </location>
</feature>
<dbReference type="Proteomes" id="UP000285961">
    <property type="component" value="Unassembled WGS sequence"/>
</dbReference>
<evidence type="ECO:0000256" key="3">
    <source>
        <dbReference type="ARBA" id="ARBA00023015"/>
    </source>
</evidence>
<feature type="domain" description="Response regulatory" evidence="8">
    <location>
        <begin position="7"/>
        <end position="121"/>
    </location>
</feature>
<dbReference type="PROSITE" id="PS50110">
    <property type="entry name" value="RESPONSE_REGULATORY"/>
    <property type="match status" value="1"/>
</dbReference>
<evidence type="ECO:0000256" key="6">
    <source>
        <dbReference type="PROSITE-ProRule" id="PRU00169"/>
    </source>
</evidence>
<dbReference type="InterPro" id="IPR002197">
    <property type="entry name" value="HTH_Fis"/>
</dbReference>
<dbReference type="SUPFAM" id="SSF52172">
    <property type="entry name" value="CheY-like"/>
    <property type="match status" value="1"/>
</dbReference>
<dbReference type="PANTHER" id="PTHR32071">
    <property type="entry name" value="TRANSCRIPTIONAL REGULATORY PROTEIN"/>
    <property type="match status" value="1"/>
</dbReference>
<accession>A0A419EU32</accession>
<keyword evidence="3" id="KW-0805">Transcription regulation</keyword>
<dbReference type="InterPro" id="IPR011006">
    <property type="entry name" value="CheY-like_superfamily"/>
</dbReference>
<protein>
    <submittedName>
        <fullName evidence="9">Sigma-54-dependent Fis family transcriptional regulator</fullName>
    </submittedName>
</protein>
<dbReference type="EMBL" id="QZKI01000102">
    <property type="protein sequence ID" value="RJP67576.1"/>
    <property type="molecule type" value="Genomic_DNA"/>
</dbReference>
<dbReference type="Gene3D" id="1.10.10.60">
    <property type="entry name" value="Homeodomain-like"/>
    <property type="match status" value="1"/>
</dbReference>
<dbReference type="SUPFAM" id="SSF46689">
    <property type="entry name" value="Homeodomain-like"/>
    <property type="match status" value="1"/>
</dbReference>
<evidence type="ECO:0000313" key="9">
    <source>
        <dbReference type="EMBL" id="RJP67576.1"/>
    </source>
</evidence>
<dbReference type="GO" id="GO:0043565">
    <property type="term" value="F:sequence-specific DNA binding"/>
    <property type="evidence" value="ECO:0007669"/>
    <property type="project" value="InterPro"/>
</dbReference>
<keyword evidence="2" id="KW-0067">ATP-binding</keyword>
<evidence type="ECO:0000259" key="7">
    <source>
        <dbReference type="PROSITE" id="PS50045"/>
    </source>
</evidence>
<gene>
    <name evidence="9" type="ORF">C4532_14440</name>
</gene>
<dbReference type="InterPro" id="IPR003593">
    <property type="entry name" value="AAA+_ATPase"/>
</dbReference>
<evidence type="ECO:0000256" key="5">
    <source>
        <dbReference type="ARBA" id="ARBA00023163"/>
    </source>
</evidence>
<dbReference type="GO" id="GO:0005524">
    <property type="term" value="F:ATP binding"/>
    <property type="evidence" value="ECO:0007669"/>
    <property type="project" value="UniProtKB-KW"/>
</dbReference>
<dbReference type="InterPro" id="IPR001789">
    <property type="entry name" value="Sig_transdc_resp-reg_receiver"/>
</dbReference>
<keyword evidence="1" id="KW-0547">Nucleotide-binding</keyword>
<evidence type="ECO:0000256" key="4">
    <source>
        <dbReference type="ARBA" id="ARBA00023125"/>
    </source>
</evidence>
<dbReference type="InterPro" id="IPR025943">
    <property type="entry name" value="Sigma_54_int_dom_ATP-bd_2"/>
</dbReference>
<dbReference type="CDD" id="cd00009">
    <property type="entry name" value="AAA"/>
    <property type="match status" value="1"/>
</dbReference>
<dbReference type="Gene3D" id="1.10.8.60">
    <property type="match status" value="1"/>
</dbReference>
<comment type="caution">
    <text evidence="6">Lacks conserved residue(s) required for the propagation of feature annotation.</text>
</comment>
<dbReference type="Pfam" id="PF25601">
    <property type="entry name" value="AAA_lid_14"/>
    <property type="match status" value="1"/>
</dbReference>
<evidence type="ECO:0000256" key="2">
    <source>
        <dbReference type="ARBA" id="ARBA00022840"/>
    </source>
</evidence>
<dbReference type="PANTHER" id="PTHR32071:SF57">
    <property type="entry name" value="C4-DICARBOXYLATE TRANSPORT TRANSCRIPTIONAL REGULATORY PROTEIN DCTD"/>
    <property type="match status" value="1"/>
</dbReference>
<name>A0A419EU32_9BACT</name>